<proteinExistence type="predicted"/>
<keyword evidence="2" id="KW-0732">Signal</keyword>
<evidence type="ECO:0000256" key="1">
    <source>
        <dbReference type="SAM" id="MobiDB-lite"/>
    </source>
</evidence>
<protein>
    <submittedName>
        <fullName evidence="3">Uncharacterized protein</fullName>
    </submittedName>
</protein>
<dbReference type="Proteomes" id="UP001283361">
    <property type="component" value="Unassembled WGS sequence"/>
</dbReference>
<comment type="caution">
    <text evidence="3">The sequence shown here is derived from an EMBL/GenBank/DDBJ whole genome shotgun (WGS) entry which is preliminary data.</text>
</comment>
<dbReference type="AlphaFoldDB" id="A0AAE0ZJJ7"/>
<feature type="signal peptide" evidence="2">
    <location>
        <begin position="1"/>
        <end position="17"/>
    </location>
</feature>
<organism evidence="3 4">
    <name type="scientific">Elysia crispata</name>
    <name type="common">lettuce slug</name>
    <dbReference type="NCBI Taxonomy" id="231223"/>
    <lineage>
        <taxon>Eukaryota</taxon>
        <taxon>Metazoa</taxon>
        <taxon>Spiralia</taxon>
        <taxon>Lophotrochozoa</taxon>
        <taxon>Mollusca</taxon>
        <taxon>Gastropoda</taxon>
        <taxon>Heterobranchia</taxon>
        <taxon>Euthyneura</taxon>
        <taxon>Panpulmonata</taxon>
        <taxon>Sacoglossa</taxon>
        <taxon>Placobranchoidea</taxon>
        <taxon>Plakobranchidae</taxon>
        <taxon>Elysia</taxon>
    </lineage>
</organism>
<feature type="compositionally biased region" description="Polar residues" evidence="1">
    <location>
        <begin position="376"/>
        <end position="392"/>
    </location>
</feature>
<evidence type="ECO:0000313" key="4">
    <source>
        <dbReference type="Proteomes" id="UP001283361"/>
    </source>
</evidence>
<feature type="chain" id="PRO_5042169241" evidence="2">
    <location>
        <begin position="18"/>
        <end position="398"/>
    </location>
</feature>
<feature type="region of interest" description="Disordered" evidence="1">
    <location>
        <begin position="375"/>
        <end position="398"/>
    </location>
</feature>
<name>A0AAE0ZJJ7_9GAST</name>
<gene>
    <name evidence="3" type="ORF">RRG08_033513</name>
</gene>
<evidence type="ECO:0000313" key="3">
    <source>
        <dbReference type="EMBL" id="KAK3770493.1"/>
    </source>
</evidence>
<reference evidence="3" key="1">
    <citation type="journal article" date="2023" name="G3 (Bethesda)">
        <title>A reference genome for the long-term kleptoplast-retaining sea slug Elysia crispata morphotype clarki.</title>
        <authorList>
            <person name="Eastman K.E."/>
            <person name="Pendleton A.L."/>
            <person name="Shaikh M.A."/>
            <person name="Suttiyut T."/>
            <person name="Ogas R."/>
            <person name="Tomko P."/>
            <person name="Gavelis G."/>
            <person name="Widhalm J.R."/>
            <person name="Wisecaver J.H."/>
        </authorList>
    </citation>
    <scope>NUCLEOTIDE SEQUENCE</scope>
    <source>
        <strain evidence="3">ECLA1</strain>
    </source>
</reference>
<dbReference type="EMBL" id="JAWDGP010003840">
    <property type="protein sequence ID" value="KAK3770493.1"/>
    <property type="molecule type" value="Genomic_DNA"/>
</dbReference>
<sequence>MRGSLLAHQLLLGVVIAVPTIELIKFESSHRCSDEYLVEGLDYTFIQFRVYLLYQWDGPRFEYTEKGFKYPQAGAASRLEYGRVNTTLHTRIYSAQHSHPLSRWGVAKTWQGEHHTRICSTQHSHPLSRWGVAKTWQGEHHTTHPSILCTTQPSTIRSVAGESPRRGRVNTTPEYALHNTAIHSVAGESPRRGRVNSTLNTRICSTQHSHPVSRWGVAKTWQAIQSVAGESPRRSRVNTTPEYALHNTAIHSVAGESPRRGRVNTTLHTLVYSPQHSHLVSRWGVAKTWQGEHHTRICSTQHSYPLSRWGVAKTWQGEHHTTHPNILYTTQPSGQSPRRGRVNTTLHTRICSAQHSHPVSRWGVAKTWQGEHHTTHPNILCTTQPSSQSLGSRQDVAG</sequence>
<keyword evidence="4" id="KW-1185">Reference proteome</keyword>
<accession>A0AAE0ZJJ7</accession>
<evidence type="ECO:0000256" key="2">
    <source>
        <dbReference type="SAM" id="SignalP"/>
    </source>
</evidence>